<dbReference type="Pfam" id="PF00107">
    <property type="entry name" value="ADH_zinc_N"/>
    <property type="match status" value="1"/>
</dbReference>
<evidence type="ECO:0000313" key="2">
    <source>
        <dbReference type="EMBL" id="CAF9917142.1"/>
    </source>
</evidence>
<dbReference type="AlphaFoldDB" id="A0A8H3F2D6"/>
<dbReference type="PANTHER" id="PTHR45033">
    <property type="match status" value="1"/>
</dbReference>
<dbReference type="Gene3D" id="3.90.180.10">
    <property type="entry name" value="Medium-chain alcohol dehydrogenases, catalytic domain"/>
    <property type="match status" value="1"/>
</dbReference>
<dbReference type="OrthoDB" id="9930022at2759"/>
<comment type="caution">
    <text evidence="2">The sequence shown here is derived from an EMBL/GenBank/DDBJ whole genome shotgun (WGS) entry which is preliminary data.</text>
</comment>
<dbReference type="EMBL" id="CAJPDS010000019">
    <property type="protein sequence ID" value="CAF9917142.1"/>
    <property type="molecule type" value="Genomic_DNA"/>
</dbReference>
<dbReference type="InterPro" id="IPR013154">
    <property type="entry name" value="ADH-like_N"/>
</dbReference>
<gene>
    <name evidence="2" type="ORF">HETSPECPRED_003150</name>
</gene>
<dbReference type="InterPro" id="IPR020843">
    <property type="entry name" value="ER"/>
</dbReference>
<dbReference type="SMART" id="SM00829">
    <property type="entry name" value="PKS_ER"/>
    <property type="match status" value="1"/>
</dbReference>
<dbReference type="CDD" id="cd08276">
    <property type="entry name" value="MDR7"/>
    <property type="match status" value="1"/>
</dbReference>
<dbReference type="GO" id="GO:0016491">
    <property type="term" value="F:oxidoreductase activity"/>
    <property type="evidence" value="ECO:0007669"/>
    <property type="project" value="InterPro"/>
</dbReference>
<dbReference type="Proteomes" id="UP000664521">
    <property type="component" value="Unassembled WGS sequence"/>
</dbReference>
<dbReference type="Pfam" id="PF08240">
    <property type="entry name" value="ADH_N"/>
    <property type="match status" value="1"/>
</dbReference>
<dbReference type="SUPFAM" id="SSF51735">
    <property type="entry name" value="NAD(P)-binding Rossmann-fold domains"/>
    <property type="match status" value="1"/>
</dbReference>
<protein>
    <recommendedName>
        <fullName evidence="1">Enoyl reductase (ER) domain-containing protein</fullName>
    </recommendedName>
</protein>
<name>A0A8H3F2D6_9LECA</name>
<organism evidence="2 3">
    <name type="scientific">Heterodermia speciosa</name>
    <dbReference type="NCBI Taxonomy" id="116794"/>
    <lineage>
        <taxon>Eukaryota</taxon>
        <taxon>Fungi</taxon>
        <taxon>Dikarya</taxon>
        <taxon>Ascomycota</taxon>
        <taxon>Pezizomycotina</taxon>
        <taxon>Lecanoromycetes</taxon>
        <taxon>OSLEUM clade</taxon>
        <taxon>Lecanoromycetidae</taxon>
        <taxon>Caliciales</taxon>
        <taxon>Physciaceae</taxon>
        <taxon>Heterodermia</taxon>
    </lineage>
</organism>
<proteinExistence type="predicted"/>
<reference evidence="2" key="1">
    <citation type="submission" date="2021-03" db="EMBL/GenBank/DDBJ databases">
        <authorList>
            <person name="Tagirdzhanova G."/>
        </authorList>
    </citation>
    <scope>NUCLEOTIDE SEQUENCE</scope>
</reference>
<evidence type="ECO:0000259" key="1">
    <source>
        <dbReference type="SMART" id="SM00829"/>
    </source>
</evidence>
<dbReference type="PANTHER" id="PTHR45033:SF2">
    <property type="entry name" value="ZINC-TYPE ALCOHOL DEHYDROGENASE-LIKE PROTEIN C1773.06C"/>
    <property type="match status" value="1"/>
</dbReference>
<evidence type="ECO:0000313" key="3">
    <source>
        <dbReference type="Proteomes" id="UP000664521"/>
    </source>
</evidence>
<dbReference type="InterPro" id="IPR052711">
    <property type="entry name" value="Zinc_ADH-like"/>
</dbReference>
<dbReference type="SUPFAM" id="SSF50129">
    <property type="entry name" value="GroES-like"/>
    <property type="match status" value="1"/>
</dbReference>
<feature type="domain" description="Enoyl reductase (ER)" evidence="1">
    <location>
        <begin position="16"/>
        <end position="345"/>
    </location>
</feature>
<dbReference type="InterPro" id="IPR013149">
    <property type="entry name" value="ADH-like_C"/>
</dbReference>
<sequence>MAPTVTKQWTIQGQNGFDSLHFNEKAEIPKLGENEVLVHFYAASLNYRDLIIPKGKYPFPAQDGVVPGSDGAGVVEAVGPRVTRFKVGDKVVTLFNQAHLGGPISRAALMSGVGGAVDGTLRQYGAYSEQGLVAMPQSLDYIQASTLSCAAVTAWNGLYGLESKALKAGDTVLTQGTGGVSIFALQFAKAAGARVIATTSSDSKAQTLKKLGADHVINYKTDQDWGSTAKRLSPHGLGVHHILEVGGPTSMKQSLAAIIPEGVISIIGFLGGMTKDQPSFLECLNNICTVRGVVVGSRLQFEAMNEAIDANEIKPVVDKQIFNLEQLKEAYQYMWDQKHFGKLAIKIDGGGQSKL</sequence>
<keyword evidence="3" id="KW-1185">Reference proteome</keyword>
<dbReference type="InterPro" id="IPR011032">
    <property type="entry name" value="GroES-like_sf"/>
</dbReference>
<accession>A0A8H3F2D6</accession>
<dbReference type="InterPro" id="IPR036291">
    <property type="entry name" value="NAD(P)-bd_dom_sf"/>
</dbReference>
<dbReference type="Gene3D" id="3.40.50.720">
    <property type="entry name" value="NAD(P)-binding Rossmann-like Domain"/>
    <property type="match status" value="1"/>
</dbReference>